<evidence type="ECO:0000313" key="1">
    <source>
        <dbReference type="EMBL" id="AFY96599.1"/>
    </source>
</evidence>
<keyword evidence="2" id="KW-1185">Reference proteome</keyword>
<dbReference type="eggNOG" id="ENOG5033MDE">
    <property type="taxonomic scope" value="Bacteria"/>
</dbReference>
<sequence>MMPTVDKLHKFQRAQRVSFAGGEGIVRSIKFEAQHWTYLVEMPLGQEPAFGRVGAETMVLLSETELRAARA</sequence>
<protein>
    <recommendedName>
        <fullName evidence="3">DUF4926 domain-containing protein</fullName>
    </recommendedName>
</protein>
<organism evidence="1 2">
    <name type="scientific">Chamaesiphon minutus (strain ATCC 27169 / PCC 6605)</name>
    <dbReference type="NCBI Taxonomy" id="1173020"/>
    <lineage>
        <taxon>Bacteria</taxon>
        <taxon>Bacillati</taxon>
        <taxon>Cyanobacteriota</taxon>
        <taxon>Cyanophyceae</taxon>
        <taxon>Gomontiellales</taxon>
        <taxon>Chamaesiphonaceae</taxon>
        <taxon>Chamaesiphon</taxon>
    </lineage>
</organism>
<dbReference type="HOGENOM" id="CLU_190686_0_0_3"/>
<reference evidence="1 2" key="1">
    <citation type="submission" date="2012-05" db="EMBL/GenBank/DDBJ databases">
        <title>Finished chromosome of genome of Chamaesiphon sp. PCC 6605.</title>
        <authorList>
            <consortium name="US DOE Joint Genome Institute"/>
            <person name="Gugger M."/>
            <person name="Coursin T."/>
            <person name="Rippka R."/>
            <person name="Tandeau De Marsac N."/>
            <person name="Huntemann M."/>
            <person name="Wei C.-L."/>
            <person name="Han J."/>
            <person name="Detter J.C."/>
            <person name="Han C."/>
            <person name="Tapia R."/>
            <person name="Chen A."/>
            <person name="Kyrpides N."/>
            <person name="Mavromatis K."/>
            <person name="Markowitz V."/>
            <person name="Szeto E."/>
            <person name="Ivanova N."/>
            <person name="Pagani I."/>
            <person name="Pati A."/>
            <person name="Goodwin L."/>
            <person name="Nordberg H.P."/>
            <person name="Cantor M.N."/>
            <person name="Hua S.X."/>
            <person name="Woyke T."/>
            <person name="Kerfeld C.A."/>
        </authorList>
    </citation>
    <scope>NUCLEOTIDE SEQUENCE [LARGE SCALE GENOMIC DNA]</scope>
    <source>
        <strain evidence="2">ATCC 27169 / PCC 6605</strain>
    </source>
</reference>
<accession>K9UQS4</accession>
<dbReference type="KEGG" id="cmp:Cha6605_5743"/>
<dbReference type="Proteomes" id="UP000010366">
    <property type="component" value="Chromosome"/>
</dbReference>
<dbReference type="OrthoDB" id="532730at2"/>
<evidence type="ECO:0000313" key="2">
    <source>
        <dbReference type="Proteomes" id="UP000010366"/>
    </source>
</evidence>
<dbReference type="RefSeq" id="WP_015162675.1">
    <property type="nucleotide sequence ID" value="NC_019697.1"/>
</dbReference>
<gene>
    <name evidence="1" type="ORF">Cha6605_5743</name>
</gene>
<evidence type="ECO:0008006" key="3">
    <source>
        <dbReference type="Google" id="ProtNLM"/>
    </source>
</evidence>
<dbReference type="EMBL" id="CP003600">
    <property type="protein sequence ID" value="AFY96599.1"/>
    <property type="molecule type" value="Genomic_DNA"/>
</dbReference>
<proteinExistence type="predicted"/>
<dbReference type="AlphaFoldDB" id="K9UQS4"/>
<name>K9UQS4_CHAP6</name>